<dbReference type="PANTHER" id="PTHR45919">
    <property type="entry name" value="GDP-MAN:MAN(3)GLCNAC(2)-PP-DOL ALPHA-1,2-MANNOSYLTRANSFERASE"/>
    <property type="match status" value="1"/>
</dbReference>
<accession>A0A075MLD4</accession>
<dbReference type="InterPro" id="IPR001296">
    <property type="entry name" value="Glyco_trans_1"/>
</dbReference>
<gene>
    <name evidence="2" type="ORF">NTE_00139</name>
</gene>
<dbReference type="GO" id="GO:0006487">
    <property type="term" value="P:protein N-linked glycosylation"/>
    <property type="evidence" value="ECO:0007669"/>
    <property type="project" value="TreeGrafter"/>
</dbReference>
<dbReference type="Gene3D" id="3.40.50.2000">
    <property type="entry name" value="Glycogen Phosphorylase B"/>
    <property type="match status" value="1"/>
</dbReference>
<protein>
    <submittedName>
        <fullName evidence="2">Glycosyltransferase</fullName>
    </submittedName>
</protein>
<dbReference type="Pfam" id="PF00534">
    <property type="entry name" value="Glycos_transf_1"/>
    <property type="match status" value="1"/>
</dbReference>
<evidence type="ECO:0000313" key="3">
    <source>
        <dbReference type="Proteomes" id="UP000028194"/>
    </source>
</evidence>
<proteinExistence type="predicted"/>
<dbReference type="InterPro" id="IPR038013">
    <property type="entry name" value="ALG11"/>
</dbReference>
<sequence length="428" mass="47855">MLMNAKIIHDDLNAGGGSEYLALSAINTLNEMGFQVDLASFTQPNVKEIKRDFGISDLAIRNVEKIDIFSLLQADKDDKSHDQAGSHSEAAAKVYGDDDRYDLVINTHGDLLPYYYHDDDEHDDNIKRTGLRKNFVTYCHFPLLPQLVDDGSYMKFINKWTSMDLAADKDPGRKILTSSRKMYDTMMQHANVVLTNSQFSRNAIEQHYNKVNPVVVYPPVDVKKFHDVFTYSGKKEENSILVLSRFSPDKQIENAVKVAGILKDKETSAKMTLAGNISEDDQQYLEKLKQMIDDSNLQDNVHIEVDVSFPRLLELMKQSKVFLHPLAGEPFGIAIVEAMSAGLIPVVPHVGGNTEFVPSEYQFHSLEEAADIIAKRALAASDSLQDRSKMGEIASRFSVGNFNKNLKSVISPLLVSAAGEEEKYAESV</sequence>
<dbReference type="PANTHER" id="PTHR45919:SF1">
    <property type="entry name" value="GDP-MAN:MAN(3)GLCNAC(2)-PP-DOL ALPHA-1,2-MANNOSYLTRANSFERASE"/>
    <property type="match status" value="1"/>
</dbReference>
<dbReference type="AlphaFoldDB" id="A0A075MLD4"/>
<name>A0A075MLD4_9ARCH</name>
<dbReference type="HOGENOM" id="CLU_017896_3_0_2"/>
<dbReference type="eggNOG" id="arCOG04796">
    <property type="taxonomic scope" value="Archaea"/>
</dbReference>
<evidence type="ECO:0000259" key="1">
    <source>
        <dbReference type="Pfam" id="PF00534"/>
    </source>
</evidence>
<reference evidence="2 3" key="1">
    <citation type="journal article" date="2014" name="PLoS ONE">
        <title>Genome Sequence of Candidatus Nitrososphaera evergladensis from Group I.1b Enriched from Everglades Soil Reveals Novel Genomic Features of the Ammonia-Oxidizing Archaea.</title>
        <authorList>
            <person name="Zhalnina K.V."/>
            <person name="Dias R."/>
            <person name="Leonard M.T."/>
            <person name="Dorr de Quadros P."/>
            <person name="Camargo F.A."/>
            <person name="Drew J.C."/>
            <person name="Farmerie W.G."/>
            <person name="Daroub S.H."/>
            <person name="Triplett E.W."/>
        </authorList>
    </citation>
    <scope>NUCLEOTIDE SEQUENCE [LARGE SCALE GENOMIC DNA]</scope>
    <source>
        <strain evidence="2 3">SR1</strain>
    </source>
</reference>
<keyword evidence="2" id="KW-0808">Transferase</keyword>
<dbReference type="KEGG" id="nev:NTE_00139"/>
<dbReference type="GO" id="GO:0016020">
    <property type="term" value="C:membrane"/>
    <property type="evidence" value="ECO:0007669"/>
    <property type="project" value="TreeGrafter"/>
</dbReference>
<organism evidence="2 3">
    <name type="scientific">Candidatus Nitrososphaera evergladensis SR1</name>
    <dbReference type="NCBI Taxonomy" id="1459636"/>
    <lineage>
        <taxon>Archaea</taxon>
        <taxon>Nitrososphaerota</taxon>
        <taxon>Nitrososphaeria</taxon>
        <taxon>Nitrososphaerales</taxon>
        <taxon>Nitrososphaeraceae</taxon>
        <taxon>Nitrososphaera</taxon>
    </lineage>
</organism>
<dbReference type="EMBL" id="CP007174">
    <property type="protein sequence ID" value="AIF82221.1"/>
    <property type="molecule type" value="Genomic_DNA"/>
</dbReference>
<dbReference type="SUPFAM" id="SSF53756">
    <property type="entry name" value="UDP-Glycosyltransferase/glycogen phosphorylase"/>
    <property type="match status" value="1"/>
</dbReference>
<dbReference type="Proteomes" id="UP000028194">
    <property type="component" value="Chromosome"/>
</dbReference>
<evidence type="ECO:0000313" key="2">
    <source>
        <dbReference type="EMBL" id="AIF82221.1"/>
    </source>
</evidence>
<keyword evidence="3" id="KW-1185">Reference proteome</keyword>
<dbReference type="STRING" id="1459636.NTE_00139"/>
<feature type="domain" description="Glycosyl transferase family 1" evidence="1">
    <location>
        <begin position="234"/>
        <end position="394"/>
    </location>
</feature>
<dbReference type="GO" id="GO:0004377">
    <property type="term" value="F:GDP-Man:Man(3)GlcNAc(2)-PP-Dol alpha-1,2-mannosyltransferase activity"/>
    <property type="evidence" value="ECO:0007669"/>
    <property type="project" value="InterPro"/>
</dbReference>